<dbReference type="PROSITE" id="PS50928">
    <property type="entry name" value="ABC_TM1"/>
    <property type="match status" value="1"/>
</dbReference>
<dbReference type="NCBIfam" id="TIGR01726">
    <property type="entry name" value="HEQRo_perm_3TM"/>
    <property type="match status" value="1"/>
</dbReference>
<dbReference type="PANTHER" id="PTHR30614:SF21">
    <property type="entry name" value="AMINO ACID ABC TRANSPORTER PERMEASE"/>
    <property type="match status" value="1"/>
</dbReference>
<reference evidence="10 11" key="1">
    <citation type="journal article" date="2018" name="Mol. Plant Microbe Interact.">
        <title>Taxonomically Different Co-Microsymbionts of a Relict Legume, Oxytropis popoviana, Have Complementary Sets of Symbiotic Genes and Together Increase the Efficiency of Plant Nodulation.</title>
        <authorList>
            <person name="Safronova V."/>
            <person name="Belimov A."/>
            <person name="Sazanova A."/>
            <person name="Chirak E."/>
            <person name="Verkhozina A."/>
            <person name="Kuznetsova I."/>
            <person name="Andronov E."/>
            <person name="Puhalsky J."/>
            <person name="Tikhonovich I."/>
        </authorList>
    </citation>
    <scope>NUCLEOTIDE SEQUENCE [LARGE SCALE GENOMIC DNA]</scope>
    <source>
        <strain evidence="10 11">Opo-235</strain>
    </source>
</reference>
<dbReference type="InterPro" id="IPR043429">
    <property type="entry name" value="ArtM/GltK/GlnP/TcyL/YhdX-like"/>
</dbReference>
<dbReference type="CDD" id="cd06261">
    <property type="entry name" value="TM_PBP2"/>
    <property type="match status" value="1"/>
</dbReference>
<evidence type="ECO:0000256" key="5">
    <source>
        <dbReference type="ARBA" id="ARBA00022692"/>
    </source>
</evidence>
<feature type="transmembrane region" description="Helical" evidence="8">
    <location>
        <begin position="183"/>
        <end position="205"/>
    </location>
</feature>
<keyword evidence="4" id="KW-1003">Cell membrane</keyword>
<evidence type="ECO:0000256" key="6">
    <source>
        <dbReference type="ARBA" id="ARBA00022989"/>
    </source>
</evidence>
<organism evidence="10 11">
    <name type="scientific">Mesorhizobium japonicum</name>
    <dbReference type="NCBI Taxonomy" id="2066070"/>
    <lineage>
        <taxon>Bacteria</taxon>
        <taxon>Pseudomonadati</taxon>
        <taxon>Pseudomonadota</taxon>
        <taxon>Alphaproteobacteria</taxon>
        <taxon>Hyphomicrobiales</taxon>
        <taxon>Phyllobacteriaceae</taxon>
        <taxon>Mesorhizobium</taxon>
    </lineage>
</organism>
<accession>A0A3M9X2R0</accession>
<dbReference type="InterPro" id="IPR035906">
    <property type="entry name" value="MetI-like_sf"/>
</dbReference>
<gene>
    <name evidence="10" type="ORF">DNR46_28285</name>
</gene>
<evidence type="ECO:0000313" key="11">
    <source>
        <dbReference type="Proteomes" id="UP000275436"/>
    </source>
</evidence>
<keyword evidence="5 8" id="KW-0812">Transmembrane</keyword>
<evidence type="ECO:0000259" key="9">
    <source>
        <dbReference type="PROSITE" id="PS50928"/>
    </source>
</evidence>
<evidence type="ECO:0000256" key="7">
    <source>
        <dbReference type="ARBA" id="ARBA00023136"/>
    </source>
</evidence>
<dbReference type="InterPro" id="IPR000515">
    <property type="entry name" value="MetI-like"/>
</dbReference>
<sequence>MSFGQLFLGVLGGLQVTATVTAYGLLFAIPFALVFGVTQHLTSGAARIMITAVIEFWRSSAVIILLFVFYYALPAFGIRLSATAVSSLVLGLNTGAYGSQAIRAGLQSLDKGQLEAASALGLRRQHSMLLVELPQAVRVMAPTFVNELIQLIKGTALVSLVTLSDMTFQAKQLAEIEYNPVGVYSALLLAYFVVCYPITIFGRWLERHTGGARSLSGEF</sequence>
<evidence type="ECO:0000313" key="10">
    <source>
        <dbReference type="EMBL" id="RNJ42319.1"/>
    </source>
</evidence>
<keyword evidence="3 8" id="KW-0813">Transport</keyword>
<dbReference type="AlphaFoldDB" id="A0A3M9X2R0"/>
<dbReference type="Gene3D" id="1.10.3720.10">
    <property type="entry name" value="MetI-like"/>
    <property type="match status" value="1"/>
</dbReference>
<dbReference type="PANTHER" id="PTHR30614">
    <property type="entry name" value="MEMBRANE COMPONENT OF AMINO ACID ABC TRANSPORTER"/>
    <property type="match status" value="1"/>
</dbReference>
<name>A0A3M9X2R0_9HYPH</name>
<evidence type="ECO:0000256" key="4">
    <source>
        <dbReference type="ARBA" id="ARBA00022475"/>
    </source>
</evidence>
<protein>
    <submittedName>
        <fullName evidence="10">Amino acid ABC transporter permease</fullName>
    </submittedName>
</protein>
<feature type="transmembrane region" description="Helical" evidence="8">
    <location>
        <begin position="62"/>
        <end position="82"/>
    </location>
</feature>
<evidence type="ECO:0000256" key="1">
    <source>
        <dbReference type="ARBA" id="ARBA00004429"/>
    </source>
</evidence>
<comment type="caution">
    <text evidence="10">The sequence shown here is derived from an EMBL/GenBank/DDBJ whole genome shotgun (WGS) entry which is preliminary data.</text>
</comment>
<dbReference type="GO" id="GO:0043190">
    <property type="term" value="C:ATP-binding cassette (ABC) transporter complex"/>
    <property type="evidence" value="ECO:0007669"/>
    <property type="project" value="InterPro"/>
</dbReference>
<evidence type="ECO:0000256" key="8">
    <source>
        <dbReference type="RuleBase" id="RU363032"/>
    </source>
</evidence>
<evidence type="ECO:0000256" key="2">
    <source>
        <dbReference type="ARBA" id="ARBA00010072"/>
    </source>
</evidence>
<proteinExistence type="inferred from homology"/>
<comment type="similarity">
    <text evidence="2">Belongs to the binding-protein-dependent transport system permease family. HisMQ subfamily.</text>
</comment>
<dbReference type="GO" id="GO:0022857">
    <property type="term" value="F:transmembrane transporter activity"/>
    <property type="evidence" value="ECO:0007669"/>
    <property type="project" value="InterPro"/>
</dbReference>
<evidence type="ECO:0000256" key="3">
    <source>
        <dbReference type="ARBA" id="ARBA00022448"/>
    </source>
</evidence>
<keyword evidence="6 8" id="KW-1133">Transmembrane helix</keyword>
<dbReference type="InterPro" id="IPR010065">
    <property type="entry name" value="AA_ABC_transptr_permease_3TM"/>
</dbReference>
<comment type="subcellular location">
    <subcellularLocation>
        <location evidence="1">Cell inner membrane</location>
        <topology evidence="1">Multi-pass membrane protein</topology>
    </subcellularLocation>
    <subcellularLocation>
        <location evidence="8">Cell membrane</location>
        <topology evidence="8">Multi-pass membrane protein</topology>
    </subcellularLocation>
</comment>
<dbReference type="EMBL" id="QKOD01000011">
    <property type="protein sequence ID" value="RNJ42319.1"/>
    <property type="molecule type" value="Genomic_DNA"/>
</dbReference>
<dbReference type="Proteomes" id="UP000275436">
    <property type="component" value="Unassembled WGS sequence"/>
</dbReference>
<dbReference type="RefSeq" id="WP_123169671.1">
    <property type="nucleotide sequence ID" value="NZ_QKOD01000011.1"/>
</dbReference>
<feature type="domain" description="ABC transmembrane type-1" evidence="9">
    <location>
        <begin position="10"/>
        <end position="202"/>
    </location>
</feature>
<dbReference type="GO" id="GO:0006865">
    <property type="term" value="P:amino acid transport"/>
    <property type="evidence" value="ECO:0007669"/>
    <property type="project" value="TreeGrafter"/>
</dbReference>
<keyword evidence="7 8" id="KW-0472">Membrane</keyword>
<dbReference type="Pfam" id="PF00528">
    <property type="entry name" value="BPD_transp_1"/>
    <property type="match status" value="1"/>
</dbReference>
<dbReference type="SUPFAM" id="SSF161098">
    <property type="entry name" value="MetI-like"/>
    <property type="match status" value="1"/>
</dbReference>